<comment type="caution">
    <text evidence="1">The sequence shown here is derived from an EMBL/GenBank/DDBJ whole genome shotgun (WGS) entry which is preliminary data.</text>
</comment>
<keyword evidence="2" id="KW-1185">Reference proteome</keyword>
<proteinExistence type="predicted"/>
<sequence length="195" mass="21942">MKSRKHSAGASRCFRCWWETLRCRIPRSPTGTRRIDTQNAIQLSGDRWRFDVTRLIDALARIGIIPSSPEAFADVPTASRLERRGTWLSNNPYDVVCQQLLDALNSNNIRSSNWQNGEAVLEGGNRTRTRIMGGLWVKAPILPSTGQVRVINGPKTRIDVLLRENLGGVFTGMANIYTTWFDRCLADLQRATQGN</sequence>
<dbReference type="EMBL" id="JAODWD010000002">
    <property type="protein sequence ID" value="MCT7658043.1"/>
    <property type="molecule type" value="Genomic_DNA"/>
</dbReference>
<name>A0ABT2M6Z9_9MYCO</name>
<organism evidence="1 2">
    <name type="scientific">Mycobacterium deserti</name>
    <dbReference type="NCBI Taxonomy" id="2978347"/>
    <lineage>
        <taxon>Bacteria</taxon>
        <taxon>Bacillati</taxon>
        <taxon>Actinomycetota</taxon>
        <taxon>Actinomycetes</taxon>
        <taxon>Mycobacteriales</taxon>
        <taxon>Mycobacteriaceae</taxon>
        <taxon>Mycobacterium</taxon>
    </lineage>
</organism>
<evidence type="ECO:0000313" key="2">
    <source>
        <dbReference type="Proteomes" id="UP001206639"/>
    </source>
</evidence>
<gene>
    <name evidence="1" type="ORF">N4S67_06375</name>
</gene>
<accession>A0ABT2M6Z9</accession>
<reference evidence="2" key="1">
    <citation type="submission" date="2023-07" db="EMBL/GenBank/DDBJ databases">
        <authorList>
            <person name="Deng Y."/>
            <person name="Zhang Y.-Q."/>
        </authorList>
    </citation>
    <scope>NUCLEOTIDE SEQUENCE [LARGE SCALE GENOMIC DNA]</scope>
    <source>
        <strain evidence="2">CPCC 205710</strain>
    </source>
</reference>
<protein>
    <submittedName>
        <fullName evidence="1">Uncharacterized protein</fullName>
    </submittedName>
</protein>
<dbReference type="Proteomes" id="UP001206639">
    <property type="component" value="Unassembled WGS sequence"/>
</dbReference>
<evidence type="ECO:0000313" key="1">
    <source>
        <dbReference type="EMBL" id="MCT7658043.1"/>
    </source>
</evidence>
<dbReference type="RefSeq" id="WP_260992133.1">
    <property type="nucleotide sequence ID" value="NZ_JAODWD010000002.1"/>
</dbReference>